<dbReference type="AlphaFoldDB" id="A0A1U9KQT2"/>
<evidence type="ECO:0000313" key="1">
    <source>
        <dbReference type="EMBL" id="AQS88105.1"/>
    </source>
</evidence>
<dbReference type="STRING" id="320497.A0U93_09280"/>
<gene>
    <name evidence="1" type="ORF">A0U93_09280</name>
</gene>
<accession>A0A1U9KQT2</accession>
<protein>
    <submittedName>
        <fullName evidence="1">Uncharacterized protein</fullName>
    </submittedName>
</protein>
<evidence type="ECO:0000313" key="2">
    <source>
        <dbReference type="Proteomes" id="UP000188604"/>
    </source>
</evidence>
<organism evidence="1 2">
    <name type="scientific">Neoasaia chiangmaiensis</name>
    <dbReference type="NCBI Taxonomy" id="320497"/>
    <lineage>
        <taxon>Bacteria</taxon>
        <taxon>Pseudomonadati</taxon>
        <taxon>Pseudomonadota</taxon>
        <taxon>Alphaproteobacteria</taxon>
        <taxon>Acetobacterales</taxon>
        <taxon>Acetobacteraceae</taxon>
        <taxon>Neoasaia</taxon>
    </lineage>
</organism>
<name>A0A1U9KQT2_9PROT</name>
<dbReference type="EMBL" id="CP014691">
    <property type="protein sequence ID" value="AQS88105.1"/>
    <property type="molecule type" value="Genomic_DNA"/>
</dbReference>
<keyword evidence="2" id="KW-1185">Reference proteome</keyword>
<dbReference type="KEGG" id="nch:A0U93_09280"/>
<dbReference type="Proteomes" id="UP000188604">
    <property type="component" value="Chromosome"/>
</dbReference>
<proteinExistence type="predicted"/>
<reference evidence="1 2" key="1">
    <citation type="submission" date="2016-03" db="EMBL/GenBank/DDBJ databases">
        <title>Acetic acid bacteria sequencing.</title>
        <authorList>
            <person name="Brandt J."/>
            <person name="Jakob F."/>
            <person name="Vogel R.F."/>
        </authorList>
    </citation>
    <scope>NUCLEOTIDE SEQUENCE [LARGE SCALE GENOMIC DNA]</scope>
    <source>
        <strain evidence="1 2">NBRC 101099</strain>
    </source>
</reference>
<sequence>MARFVWPSEVRSIHPSSIAVWRAGQACAAYSSSSRICAREIIALGIETVAMIPLAMLDGRRVMRLLSEGA</sequence>